<keyword evidence="2 4" id="KW-0813">Transport</keyword>
<keyword evidence="4" id="KW-0653">Protein transport</keyword>
<dbReference type="InterPro" id="IPR029175">
    <property type="entry name" value="EXOC2/Sec5"/>
</dbReference>
<evidence type="ECO:0000256" key="1">
    <source>
        <dbReference type="ARBA" id="ARBA00010578"/>
    </source>
</evidence>
<dbReference type="Proteomes" id="UP001141327">
    <property type="component" value="Unassembled WGS sequence"/>
</dbReference>
<organism evidence="7 8">
    <name type="scientific">Paratrimastix pyriformis</name>
    <dbReference type="NCBI Taxonomy" id="342808"/>
    <lineage>
        <taxon>Eukaryota</taxon>
        <taxon>Metamonada</taxon>
        <taxon>Preaxostyla</taxon>
        <taxon>Paratrimastigidae</taxon>
        <taxon>Paratrimastix</taxon>
    </lineage>
</organism>
<comment type="subunit">
    <text evidence="4">Component of the exocyst complex.</text>
</comment>
<evidence type="ECO:0000256" key="4">
    <source>
        <dbReference type="RuleBase" id="RU365069"/>
    </source>
</evidence>
<feature type="compositionally biased region" description="Pro residues" evidence="5">
    <location>
        <begin position="268"/>
        <end position="281"/>
    </location>
</feature>
<evidence type="ECO:0000256" key="2">
    <source>
        <dbReference type="ARBA" id="ARBA00022448"/>
    </source>
</evidence>
<evidence type="ECO:0000256" key="5">
    <source>
        <dbReference type="SAM" id="MobiDB-lite"/>
    </source>
</evidence>
<sequence length="648" mass="69938">MPDALLEPLTRFRSALLSFVVDELCSHLMYVECCGFVSHLTKRCREDDANSTDGERSAALKHAPHIDNLTVEQPAAARCQSTCEHHLEKLFAHSDLARAVDASLLPSGIPLAIASLRAPLPALVSAKVPAAVDHLASVYGGGMTSLLQAMAASSAFGSAVDEELTAMMDEWVTRFERAVKEAVATLKRVLTEEHPLAPLVLAFLREACLAFADSLHHLLASCIPNLKPPVIKPSAPPIPPPVMTTPMAAALGDFSTPAPPAKAAAAQPQPPSPQSPSPPPADYDLVDRSVSSPTNPFYHRPSRLPAFPTTIWSTGPHINPLITAFPPRLFPPPAAKPKGFQLRKRIGARDGVQSGATQVSVQSASSAAWGPLDRWKKTAELGTVDESLFEEADTGLMVVLLHHCHQLHAFTIPGLCDLANDEFPGLESEDDWADVVAAYEHLAHLAAAQYVRVRSQPITALIRRNMLLGGLDWGAEDGSPPQDLWLGDGAVRGYVLDVLLHMVFAFREISTASPQNVRPLMGRLLECAATAWLESVKAIEHFSEAAVMQVYLEARFLDSAMSQFQTGRSSCLFSCIYHAVVLAHSQATPDETVAASLVSALGLQLRQAQSHLQALPLPGFLSQRLPQIDPVLQATLKATRCHYDCFAR</sequence>
<dbReference type="EMBL" id="JAPMOS010000017">
    <property type="protein sequence ID" value="KAJ4459833.1"/>
    <property type="molecule type" value="Genomic_DNA"/>
</dbReference>
<reference evidence="7" key="1">
    <citation type="journal article" date="2022" name="bioRxiv">
        <title>Genomics of Preaxostyla Flagellates Illuminates Evolutionary Transitions and the Path Towards Mitochondrial Loss.</title>
        <authorList>
            <person name="Novak L.V.F."/>
            <person name="Treitli S.C."/>
            <person name="Pyrih J."/>
            <person name="Halakuc P."/>
            <person name="Pipaliya S.V."/>
            <person name="Vacek V."/>
            <person name="Brzon O."/>
            <person name="Soukal P."/>
            <person name="Eme L."/>
            <person name="Dacks J.B."/>
            <person name="Karnkowska A."/>
            <person name="Elias M."/>
            <person name="Hampl V."/>
        </authorList>
    </citation>
    <scope>NUCLEOTIDE SEQUENCE</scope>
    <source>
        <strain evidence="7">RCP-MX</strain>
    </source>
</reference>
<feature type="domain" description="Exocyst complex component EXOC2/Sec5 N-terminal" evidence="6">
    <location>
        <begin position="400"/>
        <end position="646"/>
    </location>
</feature>
<dbReference type="Pfam" id="PF15469">
    <property type="entry name" value="Sec5"/>
    <property type="match status" value="1"/>
</dbReference>
<accession>A0ABQ8ULZ4</accession>
<name>A0ABQ8ULZ4_9EUKA</name>
<evidence type="ECO:0000313" key="7">
    <source>
        <dbReference type="EMBL" id="KAJ4459833.1"/>
    </source>
</evidence>
<comment type="caution">
    <text evidence="7">The sequence shown here is derived from an EMBL/GenBank/DDBJ whole genome shotgun (WGS) entry which is preliminary data.</text>
</comment>
<dbReference type="PANTHER" id="PTHR13043">
    <property type="entry name" value="EXOCYST COMPLEX COMPONENT SEC5"/>
    <property type="match status" value="1"/>
</dbReference>
<evidence type="ECO:0000256" key="3">
    <source>
        <dbReference type="ARBA" id="ARBA00022483"/>
    </source>
</evidence>
<evidence type="ECO:0000259" key="6">
    <source>
        <dbReference type="Pfam" id="PF15469"/>
    </source>
</evidence>
<protein>
    <recommendedName>
        <fullName evidence="4">Exocyst complex component</fullName>
    </recommendedName>
</protein>
<comment type="function">
    <text evidence="4">Component of the exocyst complex involved in the docking of exocytic vesicles with fusion sites on the plasma membrane.</text>
</comment>
<keyword evidence="3 4" id="KW-0268">Exocytosis</keyword>
<comment type="similarity">
    <text evidence="1 4">Belongs to the SEC5 family.</text>
</comment>
<dbReference type="PANTHER" id="PTHR13043:SF1">
    <property type="entry name" value="EXOCYST COMPLEX COMPONENT 2"/>
    <property type="match status" value="1"/>
</dbReference>
<feature type="region of interest" description="Disordered" evidence="5">
    <location>
        <begin position="242"/>
        <end position="297"/>
    </location>
</feature>
<proteinExistence type="inferred from homology"/>
<gene>
    <name evidence="7" type="ORF">PAPYR_4238</name>
</gene>
<evidence type="ECO:0000313" key="8">
    <source>
        <dbReference type="Proteomes" id="UP001141327"/>
    </source>
</evidence>
<dbReference type="InterPro" id="IPR039481">
    <property type="entry name" value="EXOC2/Sec5_N_dom"/>
</dbReference>
<keyword evidence="8" id="KW-1185">Reference proteome</keyword>